<evidence type="ECO:0000256" key="1">
    <source>
        <dbReference type="SAM" id="MobiDB-lite"/>
    </source>
</evidence>
<reference evidence="2" key="2">
    <citation type="submission" date="2023-06" db="EMBL/GenBank/DDBJ databases">
        <authorList>
            <consortium name="Lawrence Berkeley National Laboratory"/>
            <person name="Mondo S.J."/>
            <person name="Hensen N."/>
            <person name="Bonometti L."/>
            <person name="Westerberg I."/>
            <person name="Brannstrom I.O."/>
            <person name="Guillou S."/>
            <person name="Cros-Aarteil S."/>
            <person name="Calhoun S."/>
            <person name="Haridas S."/>
            <person name="Kuo A."/>
            <person name="Pangilinan J."/>
            <person name="Riley R."/>
            <person name="Labutti K."/>
            <person name="Andreopoulos B."/>
            <person name="Lipzen A."/>
            <person name="Chen C."/>
            <person name="Yanf M."/>
            <person name="Daum C."/>
            <person name="Ng V."/>
            <person name="Clum A."/>
            <person name="Steindorff A."/>
            <person name="Ohm R."/>
            <person name="Martin F."/>
            <person name="Silar P."/>
            <person name="Natvig D."/>
            <person name="Lalanne C."/>
            <person name="Gautier V."/>
            <person name="Ament-Velasquez S.L."/>
            <person name="Kruys A."/>
            <person name="Hutchinson M.I."/>
            <person name="Powell A.J."/>
            <person name="Barry K."/>
            <person name="Miller A.N."/>
            <person name="Grigoriev I.V."/>
            <person name="Debuchy R."/>
            <person name="Gladieux P."/>
            <person name="Thoren M.H."/>
            <person name="Johannesson H."/>
        </authorList>
    </citation>
    <scope>NUCLEOTIDE SEQUENCE</scope>
    <source>
        <strain evidence="2">CBS 333.67</strain>
    </source>
</reference>
<protein>
    <submittedName>
        <fullName evidence="2">Uncharacterized protein</fullName>
    </submittedName>
</protein>
<dbReference type="AlphaFoldDB" id="A0AAJ0H2A4"/>
<organism evidence="2 3">
    <name type="scientific">Chaetomium strumarium</name>
    <dbReference type="NCBI Taxonomy" id="1170767"/>
    <lineage>
        <taxon>Eukaryota</taxon>
        <taxon>Fungi</taxon>
        <taxon>Dikarya</taxon>
        <taxon>Ascomycota</taxon>
        <taxon>Pezizomycotina</taxon>
        <taxon>Sordariomycetes</taxon>
        <taxon>Sordariomycetidae</taxon>
        <taxon>Sordariales</taxon>
        <taxon>Chaetomiaceae</taxon>
        <taxon>Chaetomium</taxon>
    </lineage>
</organism>
<evidence type="ECO:0000313" key="2">
    <source>
        <dbReference type="EMBL" id="KAK3310526.1"/>
    </source>
</evidence>
<reference evidence="2" key="1">
    <citation type="journal article" date="2023" name="Mol. Phylogenet. Evol.">
        <title>Genome-scale phylogeny and comparative genomics of the fungal order Sordariales.</title>
        <authorList>
            <person name="Hensen N."/>
            <person name="Bonometti L."/>
            <person name="Westerberg I."/>
            <person name="Brannstrom I.O."/>
            <person name="Guillou S."/>
            <person name="Cros-Aarteil S."/>
            <person name="Calhoun S."/>
            <person name="Haridas S."/>
            <person name="Kuo A."/>
            <person name="Mondo S."/>
            <person name="Pangilinan J."/>
            <person name="Riley R."/>
            <person name="LaButti K."/>
            <person name="Andreopoulos B."/>
            <person name="Lipzen A."/>
            <person name="Chen C."/>
            <person name="Yan M."/>
            <person name="Daum C."/>
            <person name="Ng V."/>
            <person name="Clum A."/>
            <person name="Steindorff A."/>
            <person name="Ohm R.A."/>
            <person name="Martin F."/>
            <person name="Silar P."/>
            <person name="Natvig D.O."/>
            <person name="Lalanne C."/>
            <person name="Gautier V."/>
            <person name="Ament-Velasquez S.L."/>
            <person name="Kruys A."/>
            <person name="Hutchinson M.I."/>
            <person name="Powell A.J."/>
            <person name="Barry K."/>
            <person name="Miller A.N."/>
            <person name="Grigoriev I.V."/>
            <person name="Debuchy R."/>
            <person name="Gladieux P."/>
            <person name="Hiltunen Thoren M."/>
            <person name="Johannesson H."/>
        </authorList>
    </citation>
    <scope>NUCLEOTIDE SEQUENCE</scope>
    <source>
        <strain evidence="2">CBS 333.67</strain>
    </source>
</reference>
<proteinExistence type="predicted"/>
<accession>A0AAJ0H2A4</accession>
<gene>
    <name evidence="2" type="ORF">B0T15DRAFT_41042</name>
</gene>
<evidence type="ECO:0000313" key="3">
    <source>
        <dbReference type="Proteomes" id="UP001273166"/>
    </source>
</evidence>
<feature type="region of interest" description="Disordered" evidence="1">
    <location>
        <begin position="77"/>
        <end position="96"/>
    </location>
</feature>
<dbReference type="EMBL" id="JAUDZG010000001">
    <property type="protein sequence ID" value="KAK3310526.1"/>
    <property type="molecule type" value="Genomic_DNA"/>
</dbReference>
<comment type="caution">
    <text evidence="2">The sequence shown here is derived from an EMBL/GenBank/DDBJ whole genome shotgun (WGS) entry which is preliminary data.</text>
</comment>
<dbReference type="GeneID" id="87884204"/>
<name>A0AAJ0H2A4_9PEZI</name>
<keyword evidence="3" id="KW-1185">Reference proteome</keyword>
<sequence>MYSAWQKTGPPRPQSFSLPHLPRTIPVSSFPSAVPSFKLRSSRPGNAGVVLSGWTCSIDLRLAKLGTADCAYRGIAKTSRHKRPRPEYRPETARGASRPCHLARSHLEIFLLLFGLIAFPTNSQKSPVYSSIPSSEERRQTLTTAALRRRDAAETRKTLLVWSGASTTTWLTHPIRSARQEIGIHRQYRALFGRQRSDHGCQQNRRFSTLPRVLARAYRPSAALGLPAAQRLAIAVPLKSALQRLM</sequence>
<dbReference type="RefSeq" id="XP_062726306.1">
    <property type="nucleotide sequence ID" value="XM_062865375.1"/>
</dbReference>
<dbReference type="Proteomes" id="UP001273166">
    <property type="component" value="Unassembled WGS sequence"/>
</dbReference>